<dbReference type="NCBIfam" id="TIGR01760">
    <property type="entry name" value="tape_meas_TP901"/>
    <property type="match status" value="1"/>
</dbReference>
<dbReference type="PANTHER" id="PTHR37813">
    <property type="entry name" value="FELS-2 PROPHAGE PROTEIN"/>
    <property type="match status" value="1"/>
</dbReference>
<gene>
    <name evidence="4" type="ORF">LCGC14_0630200</name>
</gene>
<organism evidence="4">
    <name type="scientific">marine sediment metagenome</name>
    <dbReference type="NCBI Taxonomy" id="412755"/>
    <lineage>
        <taxon>unclassified sequences</taxon>
        <taxon>metagenomes</taxon>
        <taxon>ecological metagenomes</taxon>
    </lineage>
</organism>
<accession>A0A0F9TNI7</accession>
<evidence type="ECO:0000259" key="3">
    <source>
        <dbReference type="Pfam" id="PF10145"/>
    </source>
</evidence>
<feature type="compositionally biased region" description="Basic and acidic residues" evidence="2">
    <location>
        <begin position="500"/>
        <end position="522"/>
    </location>
</feature>
<dbReference type="EMBL" id="LAZR01001100">
    <property type="protein sequence ID" value="KKN50671.1"/>
    <property type="molecule type" value="Genomic_DNA"/>
</dbReference>
<reference evidence="4" key="1">
    <citation type="journal article" date="2015" name="Nature">
        <title>Complex archaea that bridge the gap between prokaryotes and eukaryotes.</title>
        <authorList>
            <person name="Spang A."/>
            <person name="Saw J.H."/>
            <person name="Jorgensen S.L."/>
            <person name="Zaremba-Niedzwiedzka K."/>
            <person name="Martijn J."/>
            <person name="Lind A.E."/>
            <person name="van Eijk R."/>
            <person name="Schleper C."/>
            <person name="Guy L."/>
            <person name="Ettema T.J."/>
        </authorList>
    </citation>
    <scope>NUCLEOTIDE SEQUENCE</scope>
</reference>
<dbReference type="PANTHER" id="PTHR37813:SF1">
    <property type="entry name" value="FELS-2 PROPHAGE PROTEIN"/>
    <property type="match status" value="1"/>
</dbReference>
<dbReference type="Gene3D" id="1.10.287.950">
    <property type="entry name" value="Methyl-accepting chemotaxis protein"/>
    <property type="match status" value="1"/>
</dbReference>
<comment type="caution">
    <text evidence="4">The sequence shown here is derived from an EMBL/GenBank/DDBJ whole genome shotgun (WGS) entry which is preliminary data.</text>
</comment>
<keyword evidence="1" id="KW-1188">Viral release from host cell</keyword>
<evidence type="ECO:0000256" key="2">
    <source>
        <dbReference type="SAM" id="MobiDB-lite"/>
    </source>
</evidence>
<dbReference type="InterPro" id="IPR010090">
    <property type="entry name" value="Phage_tape_meas"/>
</dbReference>
<feature type="region of interest" description="Disordered" evidence="2">
    <location>
        <begin position="495"/>
        <end position="522"/>
    </location>
</feature>
<evidence type="ECO:0000256" key="1">
    <source>
        <dbReference type="ARBA" id="ARBA00022612"/>
    </source>
</evidence>
<protein>
    <recommendedName>
        <fullName evidence="3">Phage tail tape measure protein domain-containing protein</fullName>
    </recommendedName>
</protein>
<proteinExistence type="predicted"/>
<feature type="domain" description="Phage tail tape measure protein" evidence="3">
    <location>
        <begin position="119"/>
        <end position="289"/>
    </location>
</feature>
<dbReference type="Pfam" id="PF10145">
    <property type="entry name" value="PhageMin_Tail"/>
    <property type="match status" value="1"/>
</dbReference>
<name>A0A0F9TNI7_9ZZZZ</name>
<sequence length="758" mass="80585">MINLGDGVYRFFGNTKGVDKALSDVEKKAKRSGKKAAKGFGGPLGAALKGIKSLALTVGAAFGALAIVKIFKDMTSAAIDFEKAFANVSTLIDTRTPQGVAQLENLRKEILDLDPALGSATELTEGLYQALSAGVKPAQAVKLVAEAALFAKAGLTSTSVAVDVLTTIMNAYGKSADEANEISSVLFATVQDGKTTAEQLATSLGKAIPNAVALGIEITELNAAIATLTLGGFKTSEAVTALQQVMKSVIKPTEKSREALAAAGLTAADLRDVIAKDGLVGALKILGEITGGNIEKAGEFFESQEALNGVLALTGKQAGDFARIIEDLEAAQADGNVTARAAEKIFATFGEQVAIAGRKIQTEFIKSFNEEFTPALQSALLVMGDISGGTDSLRIILNLTARALTFVVQGWQSLVFILLGAKAGVLEIQLVIEKLIERFPTLAKVMGITGNGVEKTVERLNSTVDSLLKVKERILDLKEVQAELKRQADESAKSLGDLGKANDDVADKTDKNSDSQRELRDRYEKVRDSVNDLLRIKSKLPPAIEREIRATKRIIERLREEREEREALASTISRGQLDIRTLGGPGPQAIETINEMERATIKANDAMQDYAHTIGQAFEDAILGGKGFREVLKGLFQDITRIALRVAVTIPLQNFFTKIFGGVKLPGFAGGGRPPVGFPVEVGEKGRELFVPDVPGTIVSNADLKRGAGNVTIINQIDARGADPGIEFRVAAMFKRFQQQAVAQSLATLADARLRGGG</sequence>
<evidence type="ECO:0000313" key="4">
    <source>
        <dbReference type="EMBL" id="KKN50671.1"/>
    </source>
</evidence>
<dbReference type="SUPFAM" id="SSF58104">
    <property type="entry name" value="Methyl-accepting chemotaxis protein (MCP) signaling domain"/>
    <property type="match status" value="1"/>
</dbReference>
<dbReference type="AlphaFoldDB" id="A0A0F9TNI7"/>